<proteinExistence type="predicted"/>
<evidence type="ECO:0000313" key="2">
    <source>
        <dbReference type="EMBL" id="KIF81035.1"/>
    </source>
</evidence>
<dbReference type="InterPro" id="IPR050867">
    <property type="entry name" value="NiFe/NiFeSe_hydrgnase_LSU"/>
</dbReference>
<evidence type="ECO:0008006" key="4">
    <source>
        <dbReference type="Google" id="ProtNLM"/>
    </source>
</evidence>
<dbReference type="PANTHER" id="PTHR42958:SF4">
    <property type="entry name" value="HYDROGENASE EXPRESSION_FORMATION PROTEIN HUPK"/>
    <property type="match status" value="1"/>
</dbReference>
<dbReference type="Pfam" id="PF00374">
    <property type="entry name" value="NiFeSe_Hases"/>
    <property type="match status" value="1"/>
</dbReference>
<reference evidence="2 3" key="1">
    <citation type="submission" date="2014-12" db="EMBL/GenBank/DDBJ databases">
        <title>Denitrispirillum autotrophicum gen. nov., sp. nov., Denitrifying, Facultatively Autotrophic Bacteria Isolated from Rice Paddy Soil.</title>
        <authorList>
            <person name="Ishii S."/>
            <person name="Ashida N."/>
            <person name="Ohno H."/>
            <person name="Otsuka S."/>
            <person name="Yokota A."/>
            <person name="Senoo K."/>
        </authorList>
    </citation>
    <scope>NUCLEOTIDE SEQUENCE [LARGE SCALE GENOMIC DNA]</scope>
    <source>
        <strain evidence="2 3">TSA66</strain>
    </source>
</reference>
<dbReference type="Proteomes" id="UP000031572">
    <property type="component" value="Unassembled WGS sequence"/>
</dbReference>
<gene>
    <name evidence="2" type="ORF">TSA66_09775</name>
</gene>
<keyword evidence="3" id="KW-1185">Reference proteome</keyword>
<comment type="caution">
    <text evidence="2">The sequence shown here is derived from an EMBL/GenBank/DDBJ whole genome shotgun (WGS) entry which is preliminary data.</text>
</comment>
<accession>A0A0C2BII1</accession>
<dbReference type="Gene3D" id="1.10.645.10">
    <property type="entry name" value="Cytochrome-c3 Hydrogenase, chain B"/>
    <property type="match status" value="1"/>
</dbReference>
<name>A0A0C2BII1_9BURK</name>
<evidence type="ECO:0000256" key="1">
    <source>
        <dbReference type="PIRSR" id="PIRSR601501-1"/>
    </source>
</evidence>
<dbReference type="AlphaFoldDB" id="A0A0C2BII1"/>
<evidence type="ECO:0000313" key="3">
    <source>
        <dbReference type="Proteomes" id="UP000031572"/>
    </source>
</evidence>
<sequence length="377" mass="39981">MNTEGKIGLHLHWDGSRITSASITPRALPAIDALLCGKQPSQALQIIPAVFSLCGKAQAAAAAAALDAAQSGGVPAVPPRRERLVLMEALQELLWRFLLDLPRLAGLPPDVQCLASLRRRFAALAAPGIDDAGWRRQLHEIESEAGSALLGSGMAALRESIDEQALLAVLAKANTVTGASLLRCHQPSIPGASCTATLMPPVHAEHVQAVLLPALADDPDFALLPHWNGQCMETGSLARMQDHPLIDALLRDAGPSPFARLIARLYEIPQLFADLLAETPSRQRWVQGLSPAPGIGVGWVQNARGLLLHHVALDSQGAISAYRIVAPTEWNFHPAGPCAQGLTGCAAASQDEARACAEWLVQALDPCVSHQIEVDHA</sequence>
<dbReference type="InterPro" id="IPR001501">
    <property type="entry name" value="Ni-dep_hyd_lsu"/>
</dbReference>
<dbReference type="STRING" id="709839.TSA66_09775"/>
<feature type="binding site" evidence="1">
    <location>
        <position position="324"/>
    </location>
    <ligand>
        <name>Mg(2+)</name>
        <dbReference type="ChEBI" id="CHEBI:18420"/>
    </ligand>
</feature>
<organism evidence="2 3">
    <name type="scientific">Noviherbaspirillum autotrophicum</name>
    <dbReference type="NCBI Taxonomy" id="709839"/>
    <lineage>
        <taxon>Bacteria</taxon>
        <taxon>Pseudomonadati</taxon>
        <taxon>Pseudomonadota</taxon>
        <taxon>Betaproteobacteria</taxon>
        <taxon>Burkholderiales</taxon>
        <taxon>Oxalobacteraceae</taxon>
        <taxon>Noviherbaspirillum</taxon>
    </lineage>
</organism>
<dbReference type="OrthoDB" id="9157196at2"/>
<comment type="cofactor">
    <cofactor evidence="1">
        <name>Ni(2+)</name>
        <dbReference type="ChEBI" id="CHEBI:49786"/>
    </cofactor>
</comment>
<dbReference type="RefSeq" id="WP_040039860.1">
    <property type="nucleotide sequence ID" value="NZ_JWJG01000028.1"/>
</dbReference>
<dbReference type="PANTHER" id="PTHR42958">
    <property type="entry name" value="HYDROGENASE-2 LARGE CHAIN"/>
    <property type="match status" value="1"/>
</dbReference>
<protein>
    <recommendedName>
        <fullName evidence="4">Ni,Fe-hydrogenase I large subunit</fullName>
    </recommendedName>
</protein>
<dbReference type="SUPFAM" id="SSF56762">
    <property type="entry name" value="HydB/Nqo4-like"/>
    <property type="match status" value="1"/>
</dbReference>
<keyword evidence="1" id="KW-0460">Magnesium</keyword>
<keyword evidence="1" id="KW-0479">Metal-binding</keyword>
<feature type="binding site" evidence="1">
    <location>
        <position position="367"/>
    </location>
    <ligand>
        <name>Ni(2+)</name>
        <dbReference type="ChEBI" id="CHEBI:49786"/>
    </ligand>
</feature>
<dbReference type="EMBL" id="JWJG01000028">
    <property type="protein sequence ID" value="KIF81035.1"/>
    <property type="molecule type" value="Genomic_DNA"/>
</dbReference>
<dbReference type="InterPro" id="IPR029014">
    <property type="entry name" value="NiFe-Hase_large"/>
</dbReference>
<keyword evidence="1" id="KW-0533">Nickel</keyword>
<dbReference type="GO" id="GO:0016151">
    <property type="term" value="F:nickel cation binding"/>
    <property type="evidence" value="ECO:0007669"/>
    <property type="project" value="InterPro"/>
</dbReference>